<evidence type="ECO:0000256" key="2">
    <source>
        <dbReference type="ARBA" id="ARBA00005755"/>
    </source>
</evidence>
<dbReference type="GO" id="GO:0000510">
    <property type="term" value="F:H3-H4 histone complex chaperone activity"/>
    <property type="evidence" value="ECO:0007669"/>
    <property type="project" value="EnsemblFungi"/>
</dbReference>
<dbReference type="SUPFAM" id="SSF56672">
    <property type="entry name" value="DNA/RNA polymerases"/>
    <property type="match status" value="1"/>
</dbReference>
<dbReference type="GO" id="GO:0006279">
    <property type="term" value="P:premeiotic DNA replication"/>
    <property type="evidence" value="ECO:0007669"/>
    <property type="project" value="EnsemblFungi"/>
</dbReference>
<dbReference type="InParanoid" id="A5DZ55"/>
<dbReference type="GO" id="GO:0003688">
    <property type="term" value="F:DNA replication origin binding"/>
    <property type="evidence" value="ECO:0007669"/>
    <property type="project" value="TreeGrafter"/>
</dbReference>
<dbReference type="Proteomes" id="UP000001996">
    <property type="component" value="Unassembled WGS sequence"/>
</dbReference>
<feature type="compositionally biased region" description="Low complexity" evidence="13">
    <location>
        <begin position="343"/>
        <end position="362"/>
    </location>
</feature>
<dbReference type="OrthoDB" id="6755010at2759"/>
<dbReference type="Gene3D" id="2.40.50.730">
    <property type="match status" value="1"/>
</dbReference>
<dbReference type="GO" id="GO:0003887">
    <property type="term" value="F:DNA-directed DNA polymerase activity"/>
    <property type="evidence" value="ECO:0007669"/>
    <property type="project" value="UniProtKB-KW"/>
</dbReference>
<dbReference type="GO" id="GO:0006302">
    <property type="term" value="P:double-strand break repair"/>
    <property type="evidence" value="ECO:0007669"/>
    <property type="project" value="EnsemblFungi"/>
</dbReference>
<dbReference type="Pfam" id="PF12254">
    <property type="entry name" value="DNA_pol_alpha_N"/>
    <property type="match status" value="1"/>
</dbReference>
<evidence type="ECO:0000256" key="9">
    <source>
        <dbReference type="ARBA" id="ARBA00022932"/>
    </source>
</evidence>
<comment type="subcellular location">
    <subcellularLocation>
        <location evidence="1">Nucleus</location>
    </subcellularLocation>
</comment>
<proteinExistence type="inferred from homology"/>
<keyword evidence="7" id="KW-0863">Zinc-finger</keyword>
<dbReference type="GO" id="GO:0008270">
    <property type="term" value="F:zinc ion binding"/>
    <property type="evidence" value="ECO:0007669"/>
    <property type="project" value="UniProtKB-KW"/>
</dbReference>
<dbReference type="FunFam" id="1.10.132.60:FF:000004">
    <property type="entry name" value="DNA polymerase"/>
    <property type="match status" value="1"/>
</dbReference>
<dbReference type="InterPro" id="IPR006133">
    <property type="entry name" value="DNA-dir_DNA_pol_B_exonuc"/>
</dbReference>
<evidence type="ECO:0000259" key="15">
    <source>
        <dbReference type="Pfam" id="PF03104"/>
    </source>
</evidence>
<evidence type="ECO:0000313" key="18">
    <source>
        <dbReference type="EMBL" id="EDK44463.1"/>
    </source>
</evidence>
<dbReference type="PANTHER" id="PTHR45861">
    <property type="entry name" value="DNA POLYMERASE ALPHA CATALYTIC SUBUNIT"/>
    <property type="match status" value="1"/>
</dbReference>
<dbReference type="CDD" id="cd05532">
    <property type="entry name" value="POLBc_alpha"/>
    <property type="match status" value="1"/>
</dbReference>
<dbReference type="InterPro" id="IPR036397">
    <property type="entry name" value="RNaseH_sf"/>
</dbReference>
<dbReference type="Pfam" id="PF08996">
    <property type="entry name" value="zf-DNA_Pol"/>
    <property type="match status" value="1"/>
</dbReference>
<evidence type="ECO:0000256" key="4">
    <source>
        <dbReference type="ARBA" id="ARBA00022695"/>
    </source>
</evidence>
<dbReference type="InterPro" id="IPR042087">
    <property type="entry name" value="DNA_pol_B_thumb"/>
</dbReference>
<feature type="domain" description="Zinc finger DNA-directed DNA polymerase family B alpha" evidence="16">
    <location>
        <begin position="1320"/>
        <end position="1524"/>
    </location>
</feature>
<dbReference type="SMART" id="SM00486">
    <property type="entry name" value="POLBc"/>
    <property type="match status" value="1"/>
</dbReference>
<dbReference type="GO" id="GO:0003697">
    <property type="term" value="F:single-stranded DNA binding"/>
    <property type="evidence" value="ECO:0007669"/>
    <property type="project" value="TreeGrafter"/>
</dbReference>
<dbReference type="EMBL" id="CH981526">
    <property type="protein sequence ID" value="EDK44463.1"/>
    <property type="molecule type" value="Genomic_DNA"/>
</dbReference>
<feature type="compositionally biased region" description="Basic and acidic residues" evidence="13">
    <location>
        <begin position="1"/>
        <end position="19"/>
    </location>
</feature>
<comment type="catalytic activity">
    <reaction evidence="12">
        <text>DNA(n) + a 2'-deoxyribonucleoside 5'-triphosphate = DNA(n+1) + diphosphate</text>
        <dbReference type="Rhea" id="RHEA:22508"/>
        <dbReference type="Rhea" id="RHEA-COMP:17339"/>
        <dbReference type="Rhea" id="RHEA-COMP:17340"/>
        <dbReference type="ChEBI" id="CHEBI:33019"/>
        <dbReference type="ChEBI" id="CHEBI:61560"/>
        <dbReference type="ChEBI" id="CHEBI:173112"/>
        <dbReference type="EC" id="2.7.7.7"/>
    </reaction>
</comment>
<dbReference type="InterPro" id="IPR038256">
    <property type="entry name" value="Pol_alpha_znc_sf"/>
</dbReference>
<dbReference type="SUPFAM" id="SSF53098">
    <property type="entry name" value="Ribonuclease H-like"/>
    <property type="match status" value="1"/>
</dbReference>
<keyword evidence="8" id="KW-0862">Zinc</keyword>
<dbReference type="FunFam" id="3.30.70.2820:FF:000001">
    <property type="entry name" value="DNA polymerase"/>
    <property type="match status" value="1"/>
</dbReference>
<evidence type="ECO:0000256" key="7">
    <source>
        <dbReference type="ARBA" id="ARBA00022771"/>
    </source>
</evidence>
<dbReference type="GO" id="GO:0000731">
    <property type="term" value="P:DNA synthesis involved in DNA repair"/>
    <property type="evidence" value="ECO:0007669"/>
    <property type="project" value="EnsemblFungi"/>
</dbReference>
<dbReference type="Gene3D" id="1.10.132.60">
    <property type="entry name" value="DNA polymerase family B, C-terminal domain"/>
    <property type="match status" value="1"/>
</dbReference>
<dbReference type="Pfam" id="PF03104">
    <property type="entry name" value="DNA_pol_B_exo1"/>
    <property type="match status" value="1"/>
</dbReference>
<feature type="compositionally biased region" description="Low complexity" evidence="13">
    <location>
        <begin position="181"/>
        <end position="197"/>
    </location>
</feature>
<dbReference type="InterPro" id="IPR043502">
    <property type="entry name" value="DNA/RNA_pol_sf"/>
</dbReference>
<dbReference type="EC" id="2.7.7.7" evidence="12"/>
<keyword evidence="5 12" id="KW-0235">DNA replication</keyword>
<protein>
    <recommendedName>
        <fullName evidence="12">DNA polymerase</fullName>
        <ecNumber evidence="12">2.7.7.7</ecNumber>
    </recommendedName>
</protein>
<reference evidence="18 19" key="1">
    <citation type="journal article" date="2009" name="Nature">
        <title>Evolution of pathogenicity and sexual reproduction in eight Candida genomes.</title>
        <authorList>
            <person name="Butler G."/>
            <person name="Rasmussen M.D."/>
            <person name="Lin M.F."/>
            <person name="Santos M.A."/>
            <person name="Sakthikumar S."/>
            <person name="Munro C.A."/>
            <person name="Rheinbay E."/>
            <person name="Grabherr M."/>
            <person name="Forche A."/>
            <person name="Reedy J.L."/>
            <person name="Agrafioti I."/>
            <person name="Arnaud M.B."/>
            <person name="Bates S."/>
            <person name="Brown A.J."/>
            <person name="Brunke S."/>
            <person name="Costanzo M.C."/>
            <person name="Fitzpatrick D.A."/>
            <person name="de Groot P.W."/>
            <person name="Harris D."/>
            <person name="Hoyer L.L."/>
            <person name="Hube B."/>
            <person name="Klis F.M."/>
            <person name="Kodira C."/>
            <person name="Lennard N."/>
            <person name="Logue M.E."/>
            <person name="Martin R."/>
            <person name="Neiman A.M."/>
            <person name="Nikolaou E."/>
            <person name="Quail M.A."/>
            <person name="Quinn J."/>
            <person name="Santos M.C."/>
            <person name="Schmitzberger F.F."/>
            <person name="Sherlock G."/>
            <person name="Shah P."/>
            <person name="Silverstein K.A."/>
            <person name="Skrzypek M.S."/>
            <person name="Soll D."/>
            <person name="Staggs R."/>
            <person name="Stansfield I."/>
            <person name="Stumpf M.P."/>
            <person name="Sudbery P.E."/>
            <person name="Srikantha T."/>
            <person name="Zeng Q."/>
            <person name="Berman J."/>
            <person name="Berriman M."/>
            <person name="Heitman J."/>
            <person name="Gow N.A."/>
            <person name="Lorenz M.C."/>
            <person name="Birren B.W."/>
            <person name="Kellis M."/>
            <person name="Cuomo C.A."/>
        </authorList>
    </citation>
    <scope>NUCLEOTIDE SEQUENCE [LARGE SCALE GENOMIC DNA]</scope>
    <source>
        <strain evidence="19">ATCC 11503 / BCRC 21390 / CBS 2605 / JCM 1781 / NBRC 1676 / NRRL YB-4239</strain>
    </source>
</reference>
<dbReference type="GeneID" id="5233404"/>
<dbReference type="InterPro" id="IPR012337">
    <property type="entry name" value="RNaseH-like_sf"/>
</dbReference>
<name>A5DZ55_LODEL</name>
<dbReference type="GO" id="GO:0005658">
    <property type="term" value="C:alpha DNA polymerase:primase complex"/>
    <property type="evidence" value="ECO:0007669"/>
    <property type="project" value="EnsemblFungi"/>
</dbReference>
<feature type="compositionally biased region" description="Basic and acidic residues" evidence="13">
    <location>
        <begin position="245"/>
        <end position="260"/>
    </location>
</feature>
<dbReference type="FunFam" id="1.10.3200.20:FF:000002">
    <property type="entry name" value="DNA polymerase"/>
    <property type="match status" value="1"/>
</dbReference>
<evidence type="ECO:0000256" key="12">
    <source>
        <dbReference type="RuleBase" id="RU000442"/>
    </source>
</evidence>
<dbReference type="PROSITE" id="PS00116">
    <property type="entry name" value="DNA_POLYMERASE_B"/>
    <property type="match status" value="1"/>
</dbReference>
<feature type="compositionally biased region" description="Polar residues" evidence="13">
    <location>
        <begin position="329"/>
        <end position="342"/>
    </location>
</feature>
<keyword evidence="6" id="KW-0479">Metal-binding</keyword>
<evidence type="ECO:0000259" key="14">
    <source>
        <dbReference type="Pfam" id="PF00136"/>
    </source>
</evidence>
<feature type="domain" description="DNA-directed DNA polymerase family B exonuclease" evidence="15">
    <location>
        <begin position="515"/>
        <end position="765"/>
    </location>
</feature>
<dbReference type="FunFam" id="1.10.287.690:FF:000003">
    <property type="entry name" value="DNA polymerase"/>
    <property type="match status" value="1"/>
</dbReference>
<sequence>MLSRAARRDKLKQLQEARKSRGNVVIDLDDDGDDGVNLNKIYDEVDEETFREHKRKQLMDDDFIVDDNGEGYVDNGADEWDDASRPNYYSDEDSDTEVRTSSKKRKNRHHNQRAVKVAKTAPISNFFKHSNDINGGIKKKVDTNIDDILEDFQETKPLRKINGPSAFASTSASAPKFLQENNSRSNNNNNNNNNGIGKIKKKTNNRSFAFSTVSKEKKRPTRVDTFNASSDYTMDFDDFDQQSSPRKEEKERKINVKHEQVNILSSPTKNSLTATGSTLETTNASTTVDTTDKPGAANSVVKASESDSDDDVIVTKRHRAVVSARRQNEATVSSVKPSTTILSSPSHPLGSASSSSSSSSSSQTNHTEKIAQANVDDEQGHFRMFWMDYAEVENSLLLFGKVATRDGKLVSGVVQVNGLCRELFILPREYRMVDGEEDTGSPRVTPNDVREEITPLFMEHYKLETLRAKAETKKYAFELANIPKEAEYLKVLLPYNNATNRKVLPANTEGQTFRHVFGSNTNMFESFVTQRNIMGPCWLDIEGGNFEAIQNSTHCQVEVAVSLPNKILPVDKAPPAAPNLTCTSISVQTVMNPKHNKQEVVSVTLATFFDLPQDAPIPEGLNPNDVITFVRPVGSVSFPPGLNQLAQKEKFNLRLCPNEKVLLNAVAAKVKMLDPDVFVGHRMENISLDVLVHRMYDNQVMTWSALGRRNRKQWPQHITKNKNSSGFNNNLLIREVFQGRLMCDIANEMGQSLTSKCQSWDLAEMYEVVCHKKHEPMDISFQNSKFAEDATLLFLALKENNFNAKITSEIAFSIQILSLSKQLTNIAGNAWSHTLSGTRAGRNEYILLHEFRKNNYIVPDKEDALHKNTSYLQQAKLESFDDDVQTATSNKKPKFQGGLVFEPEKGLHKNYILVMDFNSLYPSIIQEFNICFTTVDRDRFNNTHDEERDLPTLPDNDADAGVLPRLLNTLVTRRREVKKLLKDPKNTPFQNAQYDIKQQALKLTANSMYGCLGYVNSRFYAKPLAMLVTNKGREILMDTRQLAESNSLRVVYGDTDSVMIDTGADNLRDAVKVGEQFKVQVNERYRLLEIDIDNVFRRLLLHAKKKYAAMNASINKATGEEVTTLEVKGLDMRRREYCQLSKEISTFVLMKILSNADPEEALMDVYQYLEEMRDKIIANQVPAIKYKINTKLSKDPTSYPNGKNMPQVQVALKLKNQGKVIKAGSVITYVITAPTAENDTSSVADRARAIQDLLVQKTELRPDPTYYLEKQIFAPVERLLEKIDSVDMVRVATALGIDTKRYILKVKNGDLNGEIMPMESRISDAERFRQSSFLVLKCKCGHHFRFGGIQASVDYRVTFNGVQCSKCEYTFPLIKLTAQLECTIRKHISVYYAGWLVCDDPSCGITTRQISVYGKRCIGLSGKGLDCKGVMSYRYTDKALYNQLLYFQSIFDVEKTKQRKLRPIRDALEEEGKEGKDGKVAELATGQIEALAEQNRDVFAYCQGVVQKYLAECGRRYVNMGSIFDFMSI</sequence>
<comment type="similarity">
    <text evidence="2 12">Belongs to the DNA polymerase type-B family.</text>
</comment>
<keyword evidence="19" id="KW-1185">Reference proteome</keyword>
<evidence type="ECO:0000256" key="8">
    <source>
        <dbReference type="ARBA" id="ARBA00022833"/>
    </source>
</evidence>
<keyword evidence="11" id="KW-0539">Nucleus</keyword>
<evidence type="ECO:0000256" key="3">
    <source>
        <dbReference type="ARBA" id="ARBA00022679"/>
    </source>
</evidence>
<dbReference type="FunCoup" id="A5DZ55">
    <property type="interactions" value="904"/>
</dbReference>
<dbReference type="FunFam" id="3.30.420.10:FF:000036">
    <property type="entry name" value="DNA polymerase"/>
    <property type="match status" value="1"/>
</dbReference>
<organism evidence="18 19">
    <name type="scientific">Lodderomyces elongisporus (strain ATCC 11503 / CBS 2605 / JCM 1781 / NBRC 1676 / NRRL YB-4239)</name>
    <name type="common">Yeast</name>
    <name type="synonym">Saccharomyces elongisporus</name>
    <dbReference type="NCBI Taxonomy" id="379508"/>
    <lineage>
        <taxon>Eukaryota</taxon>
        <taxon>Fungi</taxon>
        <taxon>Dikarya</taxon>
        <taxon>Ascomycota</taxon>
        <taxon>Saccharomycotina</taxon>
        <taxon>Pichiomycetes</taxon>
        <taxon>Debaryomycetaceae</taxon>
        <taxon>Candida/Lodderomyces clade</taxon>
        <taxon>Lodderomyces</taxon>
    </lineage>
</organism>
<dbReference type="OMA" id="MTKMNVG"/>
<dbReference type="GO" id="GO:0000166">
    <property type="term" value="F:nucleotide binding"/>
    <property type="evidence" value="ECO:0007669"/>
    <property type="project" value="InterPro"/>
</dbReference>
<evidence type="ECO:0000256" key="10">
    <source>
        <dbReference type="ARBA" id="ARBA00023125"/>
    </source>
</evidence>
<dbReference type="GO" id="GO:0006278">
    <property type="term" value="P:RNA-templated DNA biosynthetic process"/>
    <property type="evidence" value="ECO:0007669"/>
    <property type="project" value="EnsemblFungi"/>
</dbReference>
<dbReference type="GO" id="GO:0003682">
    <property type="term" value="F:chromatin binding"/>
    <property type="evidence" value="ECO:0007669"/>
    <property type="project" value="TreeGrafter"/>
</dbReference>
<evidence type="ECO:0000313" key="19">
    <source>
        <dbReference type="Proteomes" id="UP000001996"/>
    </source>
</evidence>
<dbReference type="InterPro" id="IPR006134">
    <property type="entry name" value="DNA-dir_DNA_pol_B_multi_dom"/>
</dbReference>
<feature type="domain" description="DNA-directed DNA polymerase family B multifunctional" evidence="14">
    <location>
        <begin position="830"/>
        <end position="1283"/>
    </location>
</feature>
<dbReference type="InterPro" id="IPR023211">
    <property type="entry name" value="DNA_pol_palm_dom_sf"/>
</dbReference>
<accession>A5DZ55</accession>
<dbReference type="InterPro" id="IPR045846">
    <property type="entry name" value="POLBc_alpha"/>
</dbReference>
<feature type="domain" description="DNA polymerase alpha catalytic subunit N-terminal" evidence="17">
    <location>
        <begin position="11"/>
        <end position="81"/>
    </location>
</feature>
<keyword evidence="10 12" id="KW-0238">DNA-binding</keyword>
<evidence type="ECO:0000259" key="17">
    <source>
        <dbReference type="Pfam" id="PF12254"/>
    </source>
</evidence>
<dbReference type="Gene3D" id="3.30.420.10">
    <property type="entry name" value="Ribonuclease H-like superfamily/Ribonuclease H"/>
    <property type="match status" value="1"/>
</dbReference>
<dbReference type="PRINTS" id="PR00106">
    <property type="entry name" value="DNAPOLB"/>
</dbReference>
<feature type="region of interest" description="Disordered" evidence="13">
    <location>
        <begin position="73"/>
        <end position="115"/>
    </location>
</feature>
<feature type="region of interest" description="Disordered" evidence="13">
    <location>
        <begin position="178"/>
        <end position="374"/>
    </location>
</feature>
<dbReference type="Gene3D" id="1.10.3200.20">
    <property type="entry name" value="DNA Polymerase alpha, zinc finger"/>
    <property type="match status" value="1"/>
</dbReference>
<dbReference type="eggNOG" id="KOG0970">
    <property type="taxonomic scope" value="Eukaryota"/>
</dbReference>
<dbReference type="NCBIfam" id="TIGR00592">
    <property type="entry name" value="pol2"/>
    <property type="match status" value="1"/>
</dbReference>
<keyword evidence="3 12" id="KW-0808">Transferase</keyword>
<dbReference type="GO" id="GO:0006273">
    <property type="term" value="P:lagging strand elongation"/>
    <property type="evidence" value="ECO:0007669"/>
    <property type="project" value="TreeGrafter"/>
</dbReference>
<evidence type="ECO:0000256" key="13">
    <source>
        <dbReference type="SAM" id="MobiDB-lite"/>
    </source>
</evidence>
<evidence type="ECO:0000256" key="1">
    <source>
        <dbReference type="ARBA" id="ARBA00004123"/>
    </source>
</evidence>
<dbReference type="Pfam" id="PF00136">
    <property type="entry name" value="DNA_pol_B"/>
    <property type="match status" value="1"/>
</dbReference>
<dbReference type="VEuPathDB" id="FungiDB:LELG_02642"/>
<feature type="compositionally biased region" description="Polar residues" evidence="13">
    <location>
        <begin position="262"/>
        <end position="280"/>
    </location>
</feature>
<dbReference type="GO" id="GO:0006272">
    <property type="term" value="P:leading strand elongation"/>
    <property type="evidence" value="ECO:0007669"/>
    <property type="project" value="TreeGrafter"/>
</dbReference>
<dbReference type="InterPro" id="IPR017964">
    <property type="entry name" value="DNA-dir_DNA_pol_B_CS"/>
</dbReference>
<keyword evidence="9 12" id="KW-0239">DNA-directed DNA polymerase</keyword>
<dbReference type="InterPro" id="IPR024647">
    <property type="entry name" value="DNA_pol_a_cat_su_N"/>
</dbReference>
<dbReference type="GO" id="GO:1902975">
    <property type="term" value="P:mitotic DNA replication initiation"/>
    <property type="evidence" value="ECO:0007669"/>
    <property type="project" value="InterPro"/>
</dbReference>
<dbReference type="STRING" id="379508.A5DZ55"/>
<evidence type="ECO:0000256" key="5">
    <source>
        <dbReference type="ARBA" id="ARBA00022705"/>
    </source>
</evidence>
<evidence type="ECO:0000256" key="6">
    <source>
        <dbReference type="ARBA" id="ARBA00022723"/>
    </source>
</evidence>
<keyword evidence="4 12" id="KW-0548">Nucleotidyltransferase</keyword>
<dbReference type="InterPro" id="IPR015088">
    <property type="entry name" value="Znf_DNA-dir_DNA_pol_B_alpha"/>
</dbReference>
<gene>
    <name evidence="18" type="ORF">LELG_02642</name>
</gene>
<evidence type="ECO:0000256" key="11">
    <source>
        <dbReference type="ARBA" id="ARBA00023242"/>
    </source>
</evidence>
<dbReference type="HOGENOM" id="CLU_001718_1_0_1"/>
<dbReference type="InterPro" id="IPR006172">
    <property type="entry name" value="DNA-dir_DNA_pol_B"/>
</dbReference>
<dbReference type="CDD" id="cd05776">
    <property type="entry name" value="DNA_polB_alpha_exo"/>
    <property type="match status" value="1"/>
</dbReference>
<feature type="region of interest" description="Disordered" evidence="13">
    <location>
        <begin position="1"/>
        <end position="33"/>
    </location>
</feature>
<feature type="compositionally biased region" description="Basic residues" evidence="13">
    <location>
        <begin position="101"/>
        <end position="113"/>
    </location>
</feature>
<dbReference type="Gene3D" id="3.30.70.2820">
    <property type="match status" value="1"/>
</dbReference>
<evidence type="ECO:0000259" key="16">
    <source>
        <dbReference type="Pfam" id="PF08996"/>
    </source>
</evidence>
<dbReference type="PANTHER" id="PTHR45861:SF1">
    <property type="entry name" value="DNA POLYMERASE ALPHA CATALYTIC SUBUNIT"/>
    <property type="match status" value="1"/>
</dbReference>
<dbReference type="Gene3D" id="3.90.1600.10">
    <property type="entry name" value="Palm domain of DNA polymerase"/>
    <property type="match status" value="2"/>
</dbReference>
<dbReference type="KEGG" id="lel:PVL30_003490"/>